<accession>A0A096CSP9</accession>
<dbReference type="EMBL" id="JRNT01000005">
    <property type="protein sequence ID" value="KGF48334.1"/>
    <property type="molecule type" value="Genomic_DNA"/>
</dbReference>
<dbReference type="Proteomes" id="UP000029628">
    <property type="component" value="Unassembled WGS sequence"/>
</dbReference>
<dbReference type="Gene3D" id="1.10.101.10">
    <property type="entry name" value="PGBD-like superfamily/PGBD"/>
    <property type="match status" value="1"/>
</dbReference>
<keyword evidence="1 2" id="KW-0732">Signal</keyword>
<evidence type="ECO:0000256" key="2">
    <source>
        <dbReference type="SAM" id="SignalP"/>
    </source>
</evidence>
<dbReference type="Pfam" id="PF01471">
    <property type="entry name" value="PG_binding_1"/>
    <property type="match status" value="1"/>
</dbReference>
<name>A0A096CSP9_9FIRM</name>
<evidence type="ECO:0000313" key="6">
    <source>
        <dbReference type="Proteomes" id="UP000029628"/>
    </source>
</evidence>
<reference evidence="5 6" key="1">
    <citation type="submission" date="2014-07" db="EMBL/GenBank/DDBJ databases">
        <authorList>
            <person name="McCorrison J."/>
            <person name="Sanka R."/>
            <person name="Torralba M."/>
            <person name="Gillis M."/>
            <person name="Haft D.H."/>
            <person name="Methe B."/>
            <person name="Sutton G."/>
            <person name="Nelson K.E."/>
        </authorList>
    </citation>
    <scope>NUCLEOTIDE SEQUENCE [LARGE SCALE GENOMIC DNA]</scope>
    <source>
        <strain evidence="5 6">DNF00314</strain>
    </source>
</reference>
<feature type="domain" description="Peptidoglycan binding-like" evidence="3">
    <location>
        <begin position="32"/>
        <end position="88"/>
    </location>
</feature>
<evidence type="ECO:0000259" key="3">
    <source>
        <dbReference type="Pfam" id="PF01471"/>
    </source>
</evidence>
<dbReference type="InterPro" id="IPR051933">
    <property type="entry name" value="Resuscitation_pf_RpfB"/>
</dbReference>
<dbReference type="SUPFAM" id="SSF50685">
    <property type="entry name" value="Barwin-like endoglucanases"/>
    <property type="match status" value="1"/>
</dbReference>
<keyword evidence="6" id="KW-1185">Reference proteome</keyword>
<evidence type="ECO:0000313" key="5">
    <source>
        <dbReference type="EMBL" id="KGF48334.1"/>
    </source>
</evidence>
<evidence type="ECO:0000256" key="1">
    <source>
        <dbReference type="ARBA" id="ARBA00022729"/>
    </source>
</evidence>
<feature type="domain" description="3D" evidence="4">
    <location>
        <begin position="134"/>
        <end position="192"/>
    </location>
</feature>
<dbReference type="InterPro" id="IPR002477">
    <property type="entry name" value="Peptidoglycan-bd-like"/>
</dbReference>
<dbReference type="InterPro" id="IPR036366">
    <property type="entry name" value="PGBDSf"/>
</dbReference>
<organism evidence="5 6">
    <name type="scientific">Veillonella montpellierensis DNF00314</name>
    <dbReference type="NCBI Taxonomy" id="1401067"/>
    <lineage>
        <taxon>Bacteria</taxon>
        <taxon>Bacillati</taxon>
        <taxon>Bacillota</taxon>
        <taxon>Negativicutes</taxon>
        <taxon>Veillonellales</taxon>
        <taxon>Veillonellaceae</taxon>
        <taxon>Veillonella</taxon>
    </lineage>
</organism>
<dbReference type="SUPFAM" id="SSF47090">
    <property type="entry name" value="PGBD-like"/>
    <property type="match status" value="1"/>
</dbReference>
<sequence length="192" mass="20705">MLKKYILKMVFLSLFLVISSSAMAASLHVGDQGQSVRRMQQALINQGYLIDAADGYFGNNTLYALRVFQQEKGLDVDGIAGPQVMNALGISNVASGVPSSYRQLITMDASAYSADDPGNSSYTAMGHYLQHGYVSVDPNVIPLGTELYIEGYGYAVADDTGGAIVGNRIDLAMNSHYDAIQFGRQSVNVYIL</sequence>
<dbReference type="PANTHER" id="PTHR39160">
    <property type="entry name" value="CELL WALL-BINDING PROTEIN YOCH"/>
    <property type="match status" value="1"/>
</dbReference>
<dbReference type="RefSeq" id="WP_028257032.1">
    <property type="nucleotide sequence ID" value="NZ_JRNT01000005.1"/>
</dbReference>
<dbReference type="AlphaFoldDB" id="A0A096CSP9"/>
<comment type="caution">
    <text evidence="5">The sequence shown here is derived from an EMBL/GenBank/DDBJ whole genome shotgun (WGS) entry which is preliminary data.</text>
</comment>
<dbReference type="InterPro" id="IPR010611">
    <property type="entry name" value="3D_dom"/>
</dbReference>
<gene>
    <name evidence="5" type="ORF">HMPREF0872_01710</name>
</gene>
<feature type="chain" id="PRO_5001917155" description="Peptidoglycan-binding protein LysM" evidence="2">
    <location>
        <begin position="25"/>
        <end position="192"/>
    </location>
</feature>
<dbReference type="eggNOG" id="COG3584">
    <property type="taxonomic scope" value="Bacteria"/>
</dbReference>
<protein>
    <recommendedName>
        <fullName evidence="7">Peptidoglycan-binding protein LysM</fullName>
    </recommendedName>
</protein>
<evidence type="ECO:0000259" key="4">
    <source>
        <dbReference type="Pfam" id="PF06725"/>
    </source>
</evidence>
<dbReference type="GO" id="GO:0019867">
    <property type="term" value="C:outer membrane"/>
    <property type="evidence" value="ECO:0007669"/>
    <property type="project" value="InterPro"/>
</dbReference>
<dbReference type="GO" id="GO:0009254">
    <property type="term" value="P:peptidoglycan turnover"/>
    <property type="evidence" value="ECO:0007669"/>
    <property type="project" value="InterPro"/>
</dbReference>
<dbReference type="GO" id="GO:0004553">
    <property type="term" value="F:hydrolase activity, hydrolyzing O-glycosyl compounds"/>
    <property type="evidence" value="ECO:0007669"/>
    <property type="project" value="InterPro"/>
</dbReference>
<dbReference type="CDD" id="cd22786">
    <property type="entry name" value="DPBB_YuiC-like"/>
    <property type="match status" value="1"/>
</dbReference>
<proteinExistence type="predicted"/>
<dbReference type="InterPro" id="IPR036908">
    <property type="entry name" value="RlpA-like_sf"/>
</dbReference>
<dbReference type="PANTHER" id="PTHR39160:SF4">
    <property type="entry name" value="RESUSCITATION-PROMOTING FACTOR RPFB"/>
    <property type="match status" value="1"/>
</dbReference>
<dbReference type="Pfam" id="PF06725">
    <property type="entry name" value="3D"/>
    <property type="match status" value="1"/>
</dbReference>
<evidence type="ECO:0008006" key="7">
    <source>
        <dbReference type="Google" id="ProtNLM"/>
    </source>
</evidence>
<dbReference type="Gene3D" id="2.40.40.10">
    <property type="entry name" value="RlpA-like domain"/>
    <property type="match status" value="1"/>
</dbReference>
<feature type="signal peptide" evidence="2">
    <location>
        <begin position="1"/>
        <end position="24"/>
    </location>
</feature>
<dbReference type="InterPro" id="IPR036365">
    <property type="entry name" value="PGBD-like_sf"/>
</dbReference>